<evidence type="ECO:0000313" key="3">
    <source>
        <dbReference type="EMBL" id="TKT73742.1"/>
    </source>
</evidence>
<evidence type="ECO:0000256" key="1">
    <source>
        <dbReference type="SAM" id="MobiDB-lite"/>
    </source>
</evidence>
<evidence type="ECO:0000313" key="4">
    <source>
        <dbReference type="Proteomes" id="UP000034832"/>
    </source>
</evidence>
<evidence type="ECO:0000259" key="2">
    <source>
        <dbReference type="Pfam" id="PF14326"/>
    </source>
</evidence>
<dbReference type="RefSeq" id="WP_046830243.1">
    <property type="nucleotide sequence ID" value="NZ_LBIA02000001.1"/>
</dbReference>
<dbReference type="OrthoDB" id="9811281at2"/>
<dbReference type="InterPro" id="IPR025493">
    <property type="entry name" value="DUF4384"/>
</dbReference>
<keyword evidence="4" id="KW-1185">Reference proteome</keyword>
<dbReference type="Proteomes" id="UP000034832">
    <property type="component" value="Unassembled WGS sequence"/>
</dbReference>
<accession>A0A4U6BT19</accession>
<feature type="region of interest" description="Disordered" evidence="1">
    <location>
        <begin position="726"/>
        <end position="753"/>
    </location>
</feature>
<gene>
    <name evidence="3" type="ORF">YH63_021215</name>
</gene>
<reference evidence="3" key="1">
    <citation type="submission" date="2019-04" db="EMBL/GenBank/DDBJ databases">
        <title>Whole genome sequencing of cave bacteria.</title>
        <authorList>
            <person name="Gan H.M."/>
            <person name="Barton H."/>
            <person name="Savka M.A."/>
        </authorList>
    </citation>
    <scope>NUCLEOTIDE SEQUENCE [LARGE SCALE GENOMIC DNA]</scope>
    <source>
        <strain evidence="3">LC387</strain>
    </source>
</reference>
<feature type="compositionally biased region" description="Polar residues" evidence="1">
    <location>
        <begin position="730"/>
        <end position="739"/>
    </location>
</feature>
<feature type="domain" description="DUF4384" evidence="2">
    <location>
        <begin position="610"/>
        <end position="688"/>
    </location>
</feature>
<organism evidence="3 4">
    <name type="scientific">Afipia massiliensis</name>
    <dbReference type="NCBI Taxonomy" id="211460"/>
    <lineage>
        <taxon>Bacteria</taxon>
        <taxon>Pseudomonadati</taxon>
        <taxon>Pseudomonadota</taxon>
        <taxon>Alphaproteobacteria</taxon>
        <taxon>Hyphomicrobiales</taxon>
        <taxon>Nitrobacteraceae</taxon>
        <taxon>Afipia</taxon>
    </lineage>
</organism>
<comment type="caution">
    <text evidence="3">The sequence shown here is derived from an EMBL/GenBank/DDBJ whole genome shotgun (WGS) entry which is preliminary data.</text>
</comment>
<sequence length="764" mass="83519">MSGFAEVALRAFSIAVAAGLVLGVAGPSIAQDAKPKDNAAVANAIVPPSDPVAKAAFDVLDKHCARCHQQDKLVDRERPAKNFGNVLQLDELAVNPHYVLPGNPLGSKLFRQIVDKEMPYDIYYEGSSHVPPSEADLKALENWVSALGAKAVASCETHKFITPDDMASFMAADLGKQRPQRRATTRYLTLTHLTNICADPAAMKVYQQAAVKFLNSLSRSSDVVKLETIDPEGSILRFNLLDLGWKAADWDNVIAAYPYNAVPDSEASRTLASGAATPIPYVRADWFAFTASQPPLYDVLLQLPNTFQQLAREQGVDVEGNIRNFVAQRAAFQRSGVSQNNRLIERHPSRSGFFWTSYDFAGNRDRQSLFDFPLGPTGPNAFHHDGGETIYSLPNGFQAYYLNTAKGDRIDKGPTAIVRDPSRKDFSVTNGISCMGCHDQGMRKAKDDVRELVLKGRVFPKDVRDAVEGLYPPHARMDALIEDDAKRFADAMKRAGLDSTLKLNGIEMINALAKRYEDDLDLTMAASELGLKKSEFNEGVADVDQKYRPLVRRLAQGAVPRDQFEASFRGIAPDLTDLKIVAIRNARPPQPVPQPIRNSDDLSLTSDRDSYRLGDTPVFTVVAPRDCFLTLTDIDERGEGTVLLPNTFQRDNFIKAGVPIQFPGAGAPFQFRMKDKGIETVTAVCATQAGGGDRIQHDFNKNQFTPVPNYTRTLARSIAVEAVKPGTPSVAGTTNTGSAAVSGREPPAAGSRTSLRAAIRLQVR</sequence>
<dbReference type="STRING" id="211460.YH63_20945"/>
<name>A0A4U6BT19_9BRAD</name>
<dbReference type="Pfam" id="PF14326">
    <property type="entry name" value="DUF4384"/>
    <property type="match status" value="1"/>
</dbReference>
<protein>
    <submittedName>
        <fullName evidence="3">DUF4384 domain-containing protein</fullName>
    </submittedName>
</protein>
<feature type="region of interest" description="Disordered" evidence="1">
    <location>
        <begin position="587"/>
        <end position="607"/>
    </location>
</feature>
<proteinExistence type="predicted"/>
<dbReference type="EMBL" id="LBIA02000001">
    <property type="protein sequence ID" value="TKT73742.1"/>
    <property type="molecule type" value="Genomic_DNA"/>
</dbReference>
<dbReference type="AlphaFoldDB" id="A0A4U6BT19"/>